<evidence type="ECO:0000256" key="9">
    <source>
        <dbReference type="ARBA" id="ARBA00022771"/>
    </source>
</evidence>
<dbReference type="Gene3D" id="2.60.40.150">
    <property type="entry name" value="C2 domain"/>
    <property type="match status" value="1"/>
</dbReference>
<reference evidence="24" key="2">
    <citation type="submission" date="2019-10" db="EMBL/GenBank/DDBJ databases">
        <title>Conservation and host-specific expression of non-tandemly repeated heterogenous ribosome RNA gene in arbuscular mycorrhizal fungi.</title>
        <authorList>
            <person name="Maeda T."/>
            <person name="Kobayashi Y."/>
            <person name="Nakagawa T."/>
            <person name="Ezawa T."/>
            <person name="Yamaguchi K."/>
            <person name="Bino T."/>
            <person name="Nishimoto Y."/>
            <person name="Shigenobu S."/>
            <person name="Kawaguchi M."/>
        </authorList>
    </citation>
    <scope>NUCLEOTIDE SEQUENCE</scope>
    <source>
        <strain evidence="24">HR1</strain>
    </source>
</reference>
<dbReference type="InterPro" id="IPR011009">
    <property type="entry name" value="Kinase-like_dom_sf"/>
</dbReference>
<dbReference type="FunFam" id="3.30.200.20:FF:000103">
    <property type="entry name" value="Protein kinase C"/>
    <property type="match status" value="1"/>
</dbReference>
<dbReference type="EMBL" id="BEXD01000051">
    <property type="protein sequence ID" value="GBB83763.1"/>
    <property type="molecule type" value="Genomic_DNA"/>
</dbReference>
<dbReference type="EMBL" id="BLAL01000338">
    <property type="protein sequence ID" value="GET03961.1"/>
    <property type="molecule type" value="Genomic_DNA"/>
</dbReference>
<dbReference type="CDD" id="cd20822">
    <property type="entry name" value="C1_ScPKC1-like_rpt1"/>
    <property type="match status" value="1"/>
</dbReference>
<dbReference type="STRING" id="94130.A0A2Z6Q1K4"/>
<dbReference type="Gene3D" id="1.10.287.160">
    <property type="entry name" value="HR1 repeat"/>
    <property type="match status" value="1"/>
</dbReference>
<dbReference type="PROSITE" id="PS50011">
    <property type="entry name" value="PROTEIN_KINASE_DOM"/>
    <property type="match status" value="1"/>
</dbReference>
<dbReference type="SUPFAM" id="SSF56112">
    <property type="entry name" value="Protein kinase-like (PK-like)"/>
    <property type="match status" value="1"/>
</dbReference>
<keyword evidence="11" id="KW-0862">Zinc</keyword>
<dbReference type="FunFam" id="1.10.510.10:FF:000101">
    <property type="entry name" value="Protein kinase C"/>
    <property type="match status" value="1"/>
</dbReference>
<keyword evidence="9" id="KW-0863">Zinc-finger</keyword>
<evidence type="ECO:0000259" key="19">
    <source>
        <dbReference type="PROSITE" id="PS50011"/>
    </source>
</evidence>
<keyword evidence="3" id="KW-0723">Serine/threonine-protein kinase</keyword>
<evidence type="ECO:0000313" key="25">
    <source>
        <dbReference type="Proteomes" id="UP000247702"/>
    </source>
</evidence>
<dbReference type="Gene3D" id="3.30.60.20">
    <property type="match status" value="2"/>
</dbReference>
<feature type="region of interest" description="Disordered" evidence="17">
    <location>
        <begin position="591"/>
        <end position="713"/>
    </location>
</feature>
<dbReference type="SMART" id="SM00239">
    <property type="entry name" value="C2"/>
    <property type="match status" value="1"/>
</dbReference>
<evidence type="ECO:0000256" key="12">
    <source>
        <dbReference type="ARBA" id="ARBA00022840"/>
    </source>
</evidence>
<feature type="domain" description="Protein kinase" evidence="19">
    <location>
        <begin position="725"/>
        <end position="984"/>
    </location>
</feature>
<dbReference type="Pfam" id="PF00433">
    <property type="entry name" value="Pkinase_C"/>
    <property type="match status" value="1"/>
</dbReference>
<accession>A0A2Z6Q1K4</accession>
<dbReference type="InterPro" id="IPR000961">
    <property type="entry name" value="AGC-kinase_C"/>
</dbReference>
<keyword evidence="5" id="KW-0808">Transferase</keyword>
<comment type="similarity">
    <text evidence="1">Belongs to the protein kinase superfamily. AGC Ser/Thr protein kinase family. PKC subfamily.</text>
</comment>
<evidence type="ECO:0000256" key="13">
    <source>
        <dbReference type="ARBA" id="ARBA00047272"/>
    </source>
</evidence>
<evidence type="ECO:0000256" key="7">
    <source>
        <dbReference type="ARBA" id="ARBA00022737"/>
    </source>
</evidence>
<keyword evidence="10 24" id="KW-0418">Kinase</keyword>
<feature type="binding site" evidence="16">
    <location>
        <position position="754"/>
    </location>
    <ligand>
        <name>ATP</name>
        <dbReference type="ChEBI" id="CHEBI:30616"/>
    </ligand>
</feature>
<evidence type="ECO:0000256" key="16">
    <source>
        <dbReference type="PROSITE-ProRule" id="PRU10141"/>
    </source>
</evidence>
<dbReference type="Pfam" id="PF00069">
    <property type="entry name" value="Pkinase"/>
    <property type="match status" value="1"/>
</dbReference>
<dbReference type="Proteomes" id="UP000247702">
    <property type="component" value="Unassembled WGS sequence"/>
</dbReference>
<dbReference type="PROSITE" id="PS00479">
    <property type="entry name" value="ZF_DAG_PE_1"/>
    <property type="match status" value="1"/>
</dbReference>
<dbReference type="PROSITE" id="PS50004">
    <property type="entry name" value="C2"/>
    <property type="match status" value="1"/>
</dbReference>
<dbReference type="InterPro" id="IPR046349">
    <property type="entry name" value="C1-like_sf"/>
</dbReference>
<feature type="compositionally biased region" description="Pro residues" evidence="17">
    <location>
        <begin position="622"/>
        <end position="632"/>
    </location>
</feature>
<dbReference type="InterPro" id="IPR008271">
    <property type="entry name" value="Ser/Thr_kinase_AS"/>
</dbReference>
<name>A0A2Z6Q1K4_9GLOM</name>
<feature type="domain" description="AGC-kinase C-terminal" evidence="21">
    <location>
        <begin position="985"/>
        <end position="1053"/>
    </location>
</feature>
<feature type="region of interest" description="Disordered" evidence="17">
    <location>
        <begin position="67"/>
        <end position="86"/>
    </location>
</feature>
<dbReference type="Gene3D" id="3.30.200.20">
    <property type="entry name" value="Phosphorylase Kinase, domain 1"/>
    <property type="match status" value="1"/>
</dbReference>
<dbReference type="Pfam" id="PF00168">
    <property type="entry name" value="C2"/>
    <property type="match status" value="1"/>
</dbReference>
<dbReference type="PROSITE" id="PS51285">
    <property type="entry name" value="AGC_KINASE_CTER"/>
    <property type="match status" value="1"/>
</dbReference>
<keyword evidence="7" id="KW-0677">Repeat</keyword>
<protein>
    <recommendedName>
        <fullName evidence="2">protein kinase C</fullName>
        <ecNumber evidence="2">2.7.11.13</ecNumber>
    </recommendedName>
</protein>
<dbReference type="Gene3D" id="1.10.510.10">
    <property type="entry name" value="Transferase(Phosphotransferase) domain 1"/>
    <property type="match status" value="1"/>
</dbReference>
<dbReference type="GO" id="GO:0008270">
    <property type="term" value="F:zinc ion binding"/>
    <property type="evidence" value="ECO:0007669"/>
    <property type="project" value="UniProtKB-KW"/>
</dbReference>
<dbReference type="AlphaFoldDB" id="A0A2Z6Q1K4"/>
<dbReference type="PROSITE" id="PS00108">
    <property type="entry name" value="PROTEIN_KINASE_ST"/>
    <property type="match status" value="1"/>
</dbReference>
<evidence type="ECO:0000256" key="1">
    <source>
        <dbReference type="ARBA" id="ARBA00005490"/>
    </source>
</evidence>
<evidence type="ECO:0000256" key="14">
    <source>
        <dbReference type="ARBA" id="ARBA00047470"/>
    </source>
</evidence>
<reference evidence="23 25" key="1">
    <citation type="submission" date="2017-11" db="EMBL/GenBank/DDBJ databases">
        <title>The genome of Rhizophagus clarus HR1 reveals common genetic basis of auxotrophy among arbuscular mycorrhizal fungi.</title>
        <authorList>
            <person name="Kobayashi Y."/>
        </authorList>
    </citation>
    <scope>NUCLEOTIDE SEQUENCE [LARGE SCALE GENOMIC DNA]</scope>
    <source>
        <strain evidence="23 25">HR1</strain>
    </source>
</reference>
<dbReference type="PROSITE" id="PS51860">
    <property type="entry name" value="REM_1"/>
    <property type="match status" value="2"/>
</dbReference>
<dbReference type="PROSITE" id="PS50081">
    <property type="entry name" value="ZF_DAG_PE_2"/>
    <property type="match status" value="2"/>
</dbReference>
<dbReference type="InterPro" id="IPR011072">
    <property type="entry name" value="HR1_rho-bd"/>
</dbReference>
<evidence type="ECO:0000259" key="20">
    <source>
        <dbReference type="PROSITE" id="PS50081"/>
    </source>
</evidence>
<dbReference type="InterPro" id="IPR017892">
    <property type="entry name" value="Pkinase_C"/>
</dbReference>
<keyword evidence="4" id="KW-0597">Phosphoprotein</keyword>
<feature type="compositionally biased region" description="Polar residues" evidence="17">
    <location>
        <begin position="67"/>
        <end position="78"/>
    </location>
</feature>
<comment type="catalytic activity">
    <reaction evidence="13">
        <text>L-threonyl-[protein] + ATP = O-phospho-L-threonyl-[protein] + ADP + H(+)</text>
        <dbReference type="Rhea" id="RHEA:46608"/>
        <dbReference type="Rhea" id="RHEA-COMP:11060"/>
        <dbReference type="Rhea" id="RHEA-COMP:11605"/>
        <dbReference type="ChEBI" id="CHEBI:15378"/>
        <dbReference type="ChEBI" id="CHEBI:30013"/>
        <dbReference type="ChEBI" id="CHEBI:30616"/>
        <dbReference type="ChEBI" id="CHEBI:61977"/>
        <dbReference type="ChEBI" id="CHEBI:456216"/>
        <dbReference type="EC" id="2.7.11.13"/>
    </reaction>
</comment>
<dbReference type="SUPFAM" id="SSF46585">
    <property type="entry name" value="HR1 repeat"/>
    <property type="match status" value="1"/>
</dbReference>
<dbReference type="PANTHER" id="PTHR24351">
    <property type="entry name" value="RIBOSOMAL PROTEIN S6 KINASE"/>
    <property type="match status" value="1"/>
</dbReference>
<dbReference type="InterPro" id="IPR002219">
    <property type="entry name" value="PKC_DAG/PE"/>
</dbReference>
<dbReference type="PROSITE" id="PS00107">
    <property type="entry name" value="PROTEIN_KINASE_ATP"/>
    <property type="match status" value="1"/>
</dbReference>
<dbReference type="SUPFAM" id="SSF49562">
    <property type="entry name" value="C2 domain (Calcium/lipid-binding domain, CaLB)"/>
    <property type="match status" value="1"/>
</dbReference>
<dbReference type="CDD" id="cd05570">
    <property type="entry name" value="STKc_PKC"/>
    <property type="match status" value="1"/>
</dbReference>
<dbReference type="Pfam" id="PF02185">
    <property type="entry name" value="HR1"/>
    <property type="match status" value="2"/>
</dbReference>
<dbReference type="GO" id="GO:0004697">
    <property type="term" value="F:diacylglycerol-dependent serine/threonine kinase activity"/>
    <property type="evidence" value="ECO:0007669"/>
    <property type="project" value="UniProtKB-EC"/>
</dbReference>
<keyword evidence="12 16" id="KW-0067">ATP-binding</keyword>
<evidence type="ECO:0000256" key="10">
    <source>
        <dbReference type="ARBA" id="ARBA00022777"/>
    </source>
</evidence>
<sequence>MGDIDGRIKSINEKIKKEEQMRLAAVRVKSSTQNSMVQAQAEQSIVDASRHIDYLTKELEKLQIKQRNSLPYPAQQTSGQYGGYHHQTQQIQPHAFTYPQAPGGQQNFHGNSRSILPQQPPYEDPQSIPVSGRKPVLSNLDLIKSDTPITNTKVSLKLHELEFKIGVEQKLKEGSEKMIEAVTLSNPKDRKSIQEVTVKTLESQEKLSILKRSLQKYKQLYIGEGDDEDEDEDERAIRLNPGMRRPVTGKLDIRIHQARNVPHTPLRTPGKAPDTTVVIKIDGTTKGKTRVTRNDKWTENFEFHVEKASEIEITLYDKTSEQHQVPIGLLWIKISDIAEELRKKRIEAESGPGWVTASNAQFETGSPTASNNNGPYGDTYSVPYAVARTQQGIGTTYLPDGIEAWFEVEPAGQILLKLDFVKEIARKRPDLGRQGAVRKRKGEIHEQNGHKFIQQIFYQVMKCAYCEELFVNEGYQCDDCKLTCHKRCYTKIVTKCISKSNAEVDSDYKQLINHRIPHRFEGITNITANWCCHCGYILPLVKKGAKRCSECNITCHAKCTHLVPDFCGMTMKRASEMIDQIQRAASIKTNKISNDSPKEHPPLLQNPTPPLPPSPNQAQFQYPPPQPQPQPTYSPQGPENTYNAQPVQPQYNLPPASSYSQQSHMPVISSPVQQKPPSQGASYVQQNPPMQQQVRNTPVTQPPPPPPNPNESIIQKNRRVGLDDFNFLAVLGKGNFGKVMLAEEKYTKQLYAIKVLKKEFIIENDEVESTRSEKRVFQAANRERHPFLLGLHSCFQTETRIYFVMEYVSGGDLMLHIQREQFTYRRAQFYAAEVLLALEYLHKSGIIYRDLKLDNILLTLDGHIKIADYGLCKEEMWWGSTTNTFCGTPEFMAPEILLEQRYGRAVDWWAFGVLIYEMLLGQSPFRGDDEDEIFDAILEDEILYPINMSRDSVSILQKLLTREPEKRLGSGRGDAEEIKRHPFFKGVNWDDMLAKKVPPPFYPSISSPTDTSNFDEEFTREVPVLTPVHSHLNAEAQEEFKGFSYVSDWVVGG</sequence>
<dbReference type="OrthoDB" id="63267at2759"/>
<evidence type="ECO:0000259" key="22">
    <source>
        <dbReference type="PROSITE" id="PS51860"/>
    </source>
</evidence>
<dbReference type="InterPro" id="IPR000008">
    <property type="entry name" value="C2_dom"/>
</dbReference>
<dbReference type="InterPro" id="IPR036274">
    <property type="entry name" value="HR1_rpt_sf"/>
</dbReference>
<keyword evidence="8 16" id="KW-0547">Nucleotide-binding</keyword>
<dbReference type="InterPro" id="IPR000719">
    <property type="entry name" value="Prot_kinase_dom"/>
</dbReference>
<keyword evidence="25" id="KW-1185">Reference proteome</keyword>
<keyword evidence="6" id="KW-0479">Metal-binding</keyword>
<feature type="domain" description="Phorbol-ester/DAG-type" evidence="20">
    <location>
        <begin position="449"/>
        <end position="496"/>
    </location>
</feature>
<dbReference type="SMART" id="SM00133">
    <property type="entry name" value="S_TK_X"/>
    <property type="match status" value="1"/>
</dbReference>
<keyword evidence="15" id="KW-0175">Coiled coil</keyword>
<dbReference type="InterPro" id="IPR017441">
    <property type="entry name" value="Protein_kinase_ATP_BS"/>
</dbReference>
<dbReference type="FunFam" id="3.30.60.20:FF:000034">
    <property type="entry name" value="Protein kinase C"/>
    <property type="match status" value="1"/>
</dbReference>
<evidence type="ECO:0000256" key="8">
    <source>
        <dbReference type="ARBA" id="ARBA00022741"/>
    </source>
</evidence>
<evidence type="ECO:0000259" key="18">
    <source>
        <dbReference type="PROSITE" id="PS50004"/>
    </source>
</evidence>
<dbReference type="GO" id="GO:0005524">
    <property type="term" value="F:ATP binding"/>
    <property type="evidence" value="ECO:0007669"/>
    <property type="project" value="UniProtKB-UniRule"/>
</dbReference>
<dbReference type="Pfam" id="PF00130">
    <property type="entry name" value="C1_1"/>
    <property type="match status" value="2"/>
</dbReference>
<dbReference type="GO" id="GO:0007165">
    <property type="term" value="P:signal transduction"/>
    <property type="evidence" value="ECO:0007669"/>
    <property type="project" value="InterPro"/>
</dbReference>
<feature type="compositionally biased region" description="Polar residues" evidence="17">
    <location>
        <begin position="103"/>
        <end position="117"/>
    </location>
</feature>
<comment type="catalytic activity">
    <reaction evidence="14">
        <text>L-seryl-[protein] + ATP = O-phospho-L-seryl-[protein] + ADP + H(+)</text>
        <dbReference type="Rhea" id="RHEA:17989"/>
        <dbReference type="Rhea" id="RHEA-COMP:9863"/>
        <dbReference type="Rhea" id="RHEA-COMP:11604"/>
        <dbReference type="ChEBI" id="CHEBI:15378"/>
        <dbReference type="ChEBI" id="CHEBI:29999"/>
        <dbReference type="ChEBI" id="CHEBI:30616"/>
        <dbReference type="ChEBI" id="CHEBI:83421"/>
        <dbReference type="ChEBI" id="CHEBI:456216"/>
        <dbReference type="EC" id="2.7.11.13"/>
    </reaction>
</comment>
<evidence type="ECO:0000256" key="2">
    <source>
        <dbReference type="ARBA" id="ARBA00012429"/>
    </source>
</evidence>
<feature type="region of interest" description="Disordered" evidence="17">
    <location>
        <begin position="96"/>
        <end position="130"/>
    </location>
</feature>
<evidence type="ECO:0000256" key="3">
    <source>
        <dbReference type="ARBA" id="ARBA00022527"/>
    </source>
</evidence>
<dbReference type="EC" id="2.7.11.13" evidence="2"/>
<dbReference type="SUPFAM" id="SSF57889">
    <property type="entry name" value="Cysteine-rich domain"/>
    <property type="match status" value="2"/>
</dbReference>
<feature type="compositionally biased region" description="Polar residues" evidence="17">
    <location>
        <begin position="639"/>
        <end position="690"/>
    </location>
</feature>
<evidence type="ECO:0000256" key="5">
    <source>
        <dbReference type="ARBA" id="ARBA00022679"/>
    </source>
</evidence>
<feature type="domain" description="REM-1" evidence="22">
    <location>
        <begin position="1"/>
        <end position="68"/>
    </location>
</feature>
<feature type="compositionally biased region" description="Pro residues" evidence="17">
    <location>
        <begin position="700"/>
        <end position="709"/>
    </location>
</feature>
<evidence type="ECO:0000256" key="17">
    <source>
        <dbReference type="SAM" id="MobiDB-lite"/>
    </source>
</evidence>
<comment type="caution">
    <text evidence="23">The sequence shown here is derived from an EMBL/GenBank/DDBJ whole genome shotgun (WGS) entry which is preliminary data.</text>
</comment>
<gene>
    <name evidence="24" type="ORF">RCL2_003026100</name>
    <name evidence="23" type="ORF">RclHR1_10430006</name>
</gene>
<feature type="domain" description="REM-1" evidence="22">
    <location>
        <begin position="144"/>
        <end position="223"/>
    </location>
</feature>
<feature type="domain" description="Phorbol-ester/DAG-type" evidence="20">
    <location>
        <begin position="517"/>
        <end position="567"/>
    </location>
</feature>
<dbReference type="SMART" id="SM00220">
    <property type="entry name" value="S_TKc"/>
    <property type="match status" value="1"/>
</dbReference>
<dbReference type="InterPro" id="IPR035892">
    <property type="entry name" value="C2_domain_sf"/>
</dbReference>
<evidence type="ECO:0000313" key="24">
    <source>
        <dbReference type="EMBL" id="GET03961.1"/>
    </source>
</evidence>
<evidence type="ECO:0000256" key="6">
    <source>
        <dbReference type="ARBA" id="ARBA00022723"/>
    </source>
</evidence>
<dbReference type="CDD" id="cd20823">
    <property type="entry name" value="C1_ScPKC1-like_rpt2"/>
    <property type="match status" value="1"/>
</dbReference>
<evidence type="ECO:0000313" key="23">
    <source>
        <dbReference type="EMBL" id="GBB83763.1"/>
    </source>
</evidence>
<dbReference type="Proteomes" id="UP000615446">
    <property type="component" value="Unassembled WGS sequence"/>
</dbReference>
<evidence type="ECO:0000256" key="4">
    <source>
        <dbReference type="ARBA" id="ARBA00022553"/>
    </source>
</evidence>
<evidence type="ECO:0000256" key="15">
    <source>
        <dbReference type="PROSITE-ProRule" id="PRU01207"/>
    </source>
</evidence>
<evidence type="ECO:0000256" key="11">
    <source>
        <dbReference type="ARBA" id="ARBA00022833"/>
    </source>
</evidence>
<organism evidence="23 25">
    <name type="scientific">Rhizophagus clarus</name>
    <dbReference type="NCBI Taxonomy" id="94130"/>
    <lineage>
        <taxon>Eukaryota</taxon>
        <taxon>Fungi</taxon>
        <taxon>Fungi incertae sedis</taxon>
        <taxon>Mucoromycota</taxon>
        <taxon>Glomeromycotina</taxon>
        <taxon>Glomeromycetes</taxon>
        <taxon>Glomerales</taxon>
        <taxon>Glomeraceae</taxon>
        <taxon>Rhizophagus</taxon>
    </lineage>
</organism>
<dbReference type="SMART" id="SM00742">
    <property type="entry name" value="Hr1"/>
    <property type="match status" value="2"/>
</dbReference>
<dbReference type="SMART" id="SM00109">
    <property type="entry name" value="C1"/>
    <property type="match status" value="2"/>
</dbReference>
<proteinExistence type="inferred from homology"/>
<feature type="domain" description="C2" evidence="18">
    <location>
        <begin position="229"/>
        <end position="350"/>
    </location>
</feature>
<evidence type="ECO:0000259" key="21">
    <source>
        <dbReference type="PROSITE" id="PS51285"/>
    </source>
</evidence>